<dbReference type="InterPro" id="IPR000064">
    <property type="entry name" value="NLP_P60_dom"/>
</dbReference>
<dbReference type="PANTHER" id="PTHR47360:SF3">
    <property type="entry name" value="MUREIN DD-ENDOPEPTIDASE MEPS_MUREIN LD-CARBOXYPEPTIDASE"/>
    <property type="match status" value="1"/>
</dbReference>
<evidence type="ECO:0000259" key="10">
    <source>
        <dbReference type="PROSITE" id="PS51935"/>
    </source>
</evidence>
<feature type="domain" description="NlpC/P60" evidence="10">
    <location>
        <begin position="36"/>
        <end position="157"/>
    </location>
</feature>
<evidence type="ECO:0000256" key="9">
    <source>
        <dbReference type="ARBA" id="ARBA00023288"/>
    </source>
</evidence>
<proteinExistence type="inferred from homology"/>
<dbReference type="GO" id="GO:0008234">
    <property type="term" value="F:cysteine-type peptidase activity"/>
    <property type="evidence" value="ECO:0007669"/>
    <property type="project" value="UniProtKB-KW"/>
</dbReference>
<keyword evidence="4" id="KW-0732">Signal</keyword>
<gene>
    <name evidence="11" type="ORF">SAMN02745782_02684</name>
</gene>
<evidence type="ECO:0000256" key="8">
    <source>
        <dbReference type="ARBA" id="ARBA00023139"/>
    </source>
</evidence>
<dbReference type="PANTHER" id="PTHR47360">
    <property type="entry name" value="MUREIN DD-ENDOPEPTIDASE MEPS/MUREIN LD-CARBOXYPEPTIDASE"/>
    <property type="match status" value="1"/>
</dbReference>
<dbReference type="InterPro" id="IPR052062">
    <property type="entry name" value="Murein_DD/LD_carboxypeptidase"/>
</dbReference>
<evidence type="ECO:0000313" key="12">
    <source>
        <dbReference type="Proteomes" id="UP000190834"/>
    </source>
</evidence>
<dbReference type="RefSeq" id="WP_078927032.1">
    <property type="nucleotide sequence ID" value="NZ_FUXB01000014.1"/>
</dbReference>
<comment type="similarity">
    <text evidence="2">Belongs to the peptidase C40 family.</text>
</comment>
<dbReference type="SUPFAM" id="SSF54001">
    <property type="entry name" value="Cysteine proteinases"/>
    <property type="match status" value="1"/>
</dbReference>
<name>A0A1T4RKC7_VIBCI</name>
<keyword evidence="7" id="KW-0472">Membrane</keyword>
<reference evidence="12" key="1">
    <citation type="submission" date="2017-02" db="EMBL/GenBank/DDBJ databases">
        <authorList>
            <person name="Varghese N."/>
            <person name="Submissions S."/>
        </authorList>
    </citation>
    <scope>NUCLEOTIDE SEQUENCE [LARGE SCALE GENOMIC DNA]</scope>
    <source>
        <strain evidence="12">DSM 19608</strain>
    </source>
</reference>
<dbReference type="PROSITE" id="PS51935">
    <property type="entry name" value="NLPC_P60"/>
    <property type="match status" value="1"/>
</dbReference>
<dbReference type="GeneID" id="70583546"/>
<dbReference type="AlphaFoldDB" id="A0A1T4RKC7"/>
<dbReference type="Proteomes" id="UP000190834">
    <property type="component" value="Unassembled WGS sequence"/>
</dbReference>
<evidence type="ECO:0000256" key="7">
    <source>
        <dbReference type="ARBA" id="ARBA00023136"/>
    </source>
</evidence>
<evidence type="ECO:0000256" key="5">
    <source>
        <dbReference type="ARBA" id="ARBA00022801"/>
    </source>
</evidence>
<evidence type="ECO:0000256" key="1">
    <source>
        <dbReference type="ARBA" id="ARBA00004635"/>
    </source>
</evidence>
<dbReference type="OrthoDB" id="9807055at2"/>
<evidence type="ECO:0000256" key="4">
    <source>
        <dbReference type="ARBA" id="ARBA00022729"/>
    </source>
</evidence>
<keyword evidence="5 11" id="KW-0378">Hydrolase</keyword>
<keyword evidence="8" id="KW-0564">Palmitate</keyword>
<dbReference type="InterPro" id="IPR038765">
    <property type="entry name" value="Papain-like_cys_pep_sf"/>
</dbReference>
<evidence type="ECO:0000256" key="3">
    <source>
        <dbReference type="ARBA" id="ARBA00022670"/>
    </source>
</evidence>
<accession>A0A1T4RKC7</accession>
<evidence type="ECO:0000256" key="6">
    <source>
        <dbReference type="ARBA" id="ARBA00022807"/>
    </source>
</evidence>
<dbReference type="EMBL" id="FUXB01000014">
    <property type="protein sequence ID" value="SKA16226.1"/>
    <property type="molecule type" value="Genomic_DNA"/>
</dbReference>
<organism evidence="11 12">
    <name type="scientific">Vibrio cincinnatiensis DSM 19608</name>
    <dbReference type="NCBI Taxonomy" id="1123491"/>
    <lineage>
        <taxon>Bacteria</taxon>
        <taxon>Pseudomonadati</taxon>
        <taxon>Pseudomonadota</taxon>
        <taxon>Gammaproteobacteria</taxon>
        <taxon>Vibrionales</taxon>
        <taxon>Vibrionaceae</taxon>
        <taxon>Vibrio</taxon>
    </lineage>
</organism>
<dbReference type="Gene3D" id="3.90.1720.10">
    <property type="entry name" value="endopeptidase domain like (from Nostoc punctiforme)"/>
    <property type="match status" value="1"/>
</dbReference>
<evidence type="ECO:0000256" key="2">
    <source>
        <dbReference type="ARBA" id="ARBA00007074"/>
    </source>
</evidence>
<keyword evidence="9" id="KW-0449">Lipoprotein</keyword>
<dbReference type="GO" id="GO:0006508">
    <property type="term" value="P:proteolysis"/>
    <property type="evidence" value="ECO:0007669"/>
    <property type="project" value="UniProtKB-KW"/>
</dbReference>
<keyword evidence="6" id="KW-0788">Thiol protease</keyword>
<dbReference type="GO" id="GO:0016020">
    <property type="term" value="C:membrane"/>
    <property type="evidence" value="ECO:0007669"/>
    <property type="project" value="UniProtKB-SubCell"/>
</dbReference>
<evidence type="ECO:0000313" key="11">
    <source>
        <dbReference type="EMBL" id="SKA16226.1"/>
    </source>
</evidence>
<protein>
    <submittedName>
        <fullName evidence="11">Cell wall-associated hydrolase, NlpC family</fullName>
    </submittedName>
</protein>
<keyword evidence="3" id="KW-0645">Protease</keyword>
<dbReference type="STRING" id="1123491.SAMN02745782_02684"/>
<dbReference type="PROSITE" id="PS51257">
    <property type="entry name" value="PROKAR_LIPOPROTEIN"/>
    <property type="match status" value="1"/>
</dbReference>
<dbReference type="Pfam" id="PF00877">
    <property type="entry name" value="NLPC_P60"/>
    <property type="match status" value="1"/>
</dbReference>
<sequence length="172" mass="20147">MKRHYYFSLLTLFMTIGCTTQPNYSPKHQTWQQPSQWPETSLFSVYQQWQGVPYRLGGTNKAGIDCSAFVQIAFQEAWQHSLPRTTRLQSQQGQVIRYQDAQYGDLVFFKTSRSTRHVGIYLGNQYFMHASTSQGVIISRLDNPYWASKLWQFRRIENPPAVVMNNPTEVRR</sequence>
<comment type="subcellular location">
    <subcellularLocation>
        <location evidence="1">Membrane</location>
        <topology evidence="1">Lipid-anchor</topology>
    </subcellularLocation>
</comment>
<keyword evidence="12" id="KW-1185">Reference proteome</keyword>